<gene>
    <name evidence="3 5" type="primary">murQ</name>
    <name evidence="5" type="ORF">JF75_15630</name>
</gene>
<evidence type="ECO:0000256" key="1">
    <source>
        <dbReference type="ARBA" id="ARBA00023239"/>
    </source>
</evidence>
<evidence type="ECO:0000313" key="5">
    <source>
        <dbReference type="EMBL" id="KJY57359.1"/>
    </source>
</evidence>
<feature type="active site" evidence="3">
    <location>
        <position position="114"/>
    </location>
</feature>
<dbReference type="RefSeq" id="WP_046332550.1">
    <property type="nucleotide sequence ID" value="NZ_JBHTBO010000001.1"/>
</dbReference>
<dbReference type="GO" id="GO:0097173">
    <property type="term" value="P:N-acetylmuramic acid catabolic process"/>
    <property type="evidence" value="ECO:0007669"/>
    <property type="project" value="UniProtKB-UniPathway"/>
</dbReference>
<evidence type="ECO:0000259" key="4">
    <source>
        <dbReference type="PROSITE" id="PS51464"/>
    </source>
</evidence>
<comment type="function">
    <text evidence="3">Specifically catalyzes the cleavage of the D-lactyl ether substituent of MurNAc 6-phosphate, producing GlcNAc 6-phosphate and D-lactate.</text>
</comment>
<comment type="pathway">
    <text evidence="3">Amino-sugar metabolism; N-acetylmuramate degradation.</text>
</comment>
<dbReference type="GO" id="GO:0009254">
    <property type="term" value="P:peptidoglycan turnover"/>
    <property type="evidence" value="ECO:0007669"/>
    <property type="project" value="TreeGrafter"/>
</dbReference>
<dbReference type="GO" id="GO:0016835">
    <property type="term" value="F:carbon-oxygen lyase activity"/>
    <property type="evidence" value="ECO:0007669"/>
    <property type="project" value="UniProtKB-UniRule"/>
</dbReference>
<dbReference type="UniPathway" id="UPA00342"/>
<dbReference type="PATRIC" id="fig|1218506.3.peg.1640"/>
<dbReference type="EC" id="4.2.1.126" evidence="3"/>
<dbReference type="InterPro" id="IPR005488">
    <property type="entry name" value="Etherase_MurQ"/>
</dbReference>
<comment type="subunit">
    <text evidence="3">Homodimer.</text>
</comment>
<dbReference type="NCBIfam" id="NF009222">
    <property type="entry name" value="PRK12570.1"/>
    <property type="match status" value="1"/>
</dbReference>
<dbReference type="EMBL" id="JXLH01000019">
    <property type="protein sequence ID" value="KJY57359.1"/>
    <property type="molecule type" value="Genomic_DNA"/>
</dbReference>
<reference evidence="5 6" key="1">
    <citation type="submission" date="2015-01" db="EMBL/GenBank/DDBJ databases">
        <title>Comparative genomics of the lactic acid bacteria isolated from the honey bee gut.</title>
        <authorList>
            <person name="Ellegaard K.M."/>
            <person name="Tamarit D."/>
            <person name="Javelind E."/>
            <person name="Olofsson T."/>
            <person name="Andersson S.G."/>
            <person name="Vasquez A."/>
        </authorList>
    </citation>
    <scope>NUCLEOTIDE SEQUENCE [LARGE SCALE GENOMIC DNA]</scope>
    <source>
        <strain evidence="5 6">Hma2</strain>
    </source>
</reference>
<dbReference type="PROSITE" id="PS51464">
    <property type="entry name" value="SIS"/>
    <property type="match status" value="1"/>
</dbReference>
<dbReference type="NCBIfam" id="TIGR00274">
    <property type="entry name" value="N-acetylmuramic acid 6-phosphate etherase"/>
    <property type="match status" value="1"/>
</dbReference>
<dbReference type="InterPro" id="IPR001347">
    <property type="entry name" value="SIS_dom"/>
</dbReference>
<protein>
    <recommendedName>
        <fullName evidence="3">N-acetylmuramic acid 6-phosphate etherase</fullName>
        <shortName evidence="3">MurNAc-6-P etherase</shortName>
        <ecNumber evidence="3">4.2.1.126</ecNumber>
    </recommendedName>
    <alternativeName>
        <fullName evidence="3">N-acetylmuramic acid 6-phosphate hydrolase</fullName>
    </alternativeName>
    <alternativeName>
        <fullName evidence="3">N-acetylmuramic acid 6-phosphate lyase</fullName>
    </alternativeName>
</protein>
<dbReference type="GO" id="GO:0097367">
    <property type="term" value="F:carbohydrate derivative binding"/>
    <property type="evidence" value="ECO:0007669"/>
    <property type="project" value="InterPro"/>
</dbReference>
<sequence>MKIKNLETEARNPATTHIDTMSTMAMVKTINAEDQKVARAVARAEKQIALAIDESAKRYGRGGRLIYIGAGTSGRLGVLDAAELVPTYGIKPERAIGLIAGGKKAMFAAVEGAEDSASLGEADLKNLKLTANDIVIGLAASGRTPYVLGGLQYATEVGALSIAIACVQKSEIGQKADIPIEAVVGSEVITGSTRMKAGTAQKMILNMISTGVMIRQGKVYQNVMVDVQPTNDKLVDRACRIISETAAISPAKALSFLRKADNDVALAIIMAKTGKNKQEAAQLLTEHHGIVSEVLESSN</sequence>
<dbReference type="SUPFAM" id="SSF53697">
    <property type="entry name" value="SIS domain"/>
    <property type="match status" value="1"/>
</dbReference>
<organism evidence="5 6">
    <name type="scientific">Lactobacillus kimbladii</name>
    <dbReference type="NCBI Taxonomy" id="1218506"/>
    <lineage>
        <taxon>Bacteria</taxon>
        <taxon>Bacillati</taxon>
        <taxon>Bacillota</taxon>
        <taxon>Bacilli</taxon>
        <taxon>Lactobacillales</taxon>
        <taxon>Lactobacillaceae</taxon>
        <taxon>Lactobacillus</taxon>
    </lineage>
</organism>
<dbReference type="HAMAP" id="MF_00068">
    <property type="entry name" value="MurQ"/>
    <property type="match status" value="1"/>
</dbReference>
<keyword evidence="2 3" id="KW-0119">Carbohydrate metabolism</keyword>
<dbReference type="Proteomes" id="UP000033612">
    <property type="component" value="Unassembled WGS sequence"/>
</dbReference>
<dbReference type="Gene3D" id="3.40.50.10490">
    <property type="entry name" value="Glucose-6-phosphate isomerase like protein, domain 1"/>
    <property type="match status" value="1"/>
</dbReference>
<dbReference type="OrthoDB" id="9813395at2"/>
<feature type="domain" description="SIS" evidence="4">
    <location>
        <begin position="55"/>
        <end position="218"/>
    </location>
</feature>
<accession>A0A0F4LGG4</accession>
<dbReference type="PANTHER" id="PTHR10088">
    <property type="entry name" value="GLUCOKINASE REGULATORY PROTEIN"/>
    <property type="match status" value="1"/>
</dbReference>
<dbReference type="STRING" id="1218506.JF75_15630"/>
<dbReference type="NCBIfam" id="NF003915">
    <property type="entry name" value="PRK05441.1"/>
    <property type="match status" value="1"/>
</dbReference>
<dbReference type="HOGENOM" id="CLU_049049_1_1_9"/>
<name>A0A0F4LGG4_9LACO</name>
<dbReference type="InterPro" id="IPR040190">
    <property type="entry name" value="MURQ/GCKR"/>
</dbReference>
<dbReference type="AlphaFoldDB" id="A0A0F4LGG4"/>
<comment type="catalytic activity">
    <reaction evidence="3">
        <text>N-acetyl-D-muramate 6-phosphate + H2O = N-acetyl-D-glucosamine 6-phosphate + (R)-lactate</text>
        <dbReference type="Rhea" id="RHEA:26410"/>
        <dbReference type="ChEBI" id="CHEBI:15377"/>
        <dbReference type="ChEBI" id="CHEBI:16004"/>
        <dbReference type="ChEBI" id="CHEBI:57513"/>
        <dbReference type="ChEBI" id="CHEBI:58722"/>
        <dbReference type="EC" id="4.2.1.126"/>
    </reaction>
</comment>
<dbReference type="PANTHER" id="PTHR10088:SF4">
    <property type="entry name" value="GLUCOKINASE REGULATORY PROTEIN"/>
    <property type="match status" value="1"/>
</dbReference>
<keyword evidence="6" id="KW-1185">Reference proteome</keyword>
<comment type="caution">
    <text evidence="5">The sequence shown here is derived from an EMBL/GenBank/DDBJ whole genome shotgun (WGS) entry which is preliminary data.</text>
</comment>
<dbReference type="Gene3D" id="1.10.8.1080">
    <property type="match status" value="1"/>
</dbReference>
<dbReference type="GO" id="GO:0016803">
    <property type="term" value="F:ether hydrolase activity"/>
    <property type="evidence" value="ECO:0007669"/>
    <property type="project" value="TreeGrafter"/>
</dbReference>
<comment type="miscellaneous">
    <text evidence="3">A lyase-type mechanism (elimination/hydration) is suggested for the cleavage of the lactyl ether bond of MurNAc 6-phosphate, with the formation of an alpha,beta-unsaturated aldehyde intermediate with (E)-stereochemistry, followed by the syn addition of water to give product.</text>
</comment>
<keyword evidence="1 3" id="KW-0456">Lyase</keyword>
<dbReference type="Pfam" id="PF22645">
    <property type="entry name" value="GKRP_SIS_N"/>
    <property type="match status" value="1"/>
</dbReference>
<feature type="active site" description="Proton donor" evidence="3">
    <location>
        <position position="83"/>
    </location>
</feature>
<dbReference type="InterPro" id="IPR046348">
    <property type="entry name" value="SIS_dom_sf"/>
</dbReference>
<proteinExistence type="inferred from homology"/>
<dbReference type="GO" id="GO:0046348">
    <property type="term" value="P:amino sugar catabolic process"/>
    <property type="evidence" value="ECO:0007669"/>
    <property type="project" value="InterPro"/>
</dbReference>
<evidence type="ECO:0000313" key="6">
    <source>
        <dbReference type="Proteomes" id="UP000033612"/>
    </source>
</evidence>
<evidence type="ECO:0000256" key="2">
    <source>
        <dbReference type="ARBA" id="ARBA00023277"/>
    </source>
</evidence>
<comment type="similarity">
    <text evidence="3">Belongs to the GCKR-like family. MurNAc-6-P etherase subfamily.</text>
</comment>
<evidence type="ECO:0000256" key="3">
    <source>
        <dbReference type="HAMAP-Rule" id="MF_00068"/>
    </source>
</evidence>
<dbReference type="FunFam" id="3.40.50.10490:FF:000014">
    <property type="entry name" value="N-acetylmuramic acid 6-phosphate etherase"/>
    <property type="match status" value="1"/>
</dbReference>
<dbReference type="CDD" id="cd05007">
    <property type="entry name" value="SIS_Etherase"/>
    <property type="match status" value="1"/>
</dbReference>